<dbReference type="InterPro" id="IPR019349">
    <property type="entry name" value="Ribosomal_mS35_mit"/>
</dbReference>
<dbReference type="Proteomes" id="UP000269721">
    <property type="component" value="Unassembled WGS sequence"/>
</dbReference>
<feature type="non-terminal residue" evidence="2">
    <location>
        <position position="177"/>
    </location>
</feature>
<dbReference type="GO" id="GO:0003735">
    <property type="term" value="F:structural constituent of ribosome"/>
    <property type="evidence" value="ECO:0007669"/>
    <property type="project" value="InterPro"/>
</dbReference>
<dbReference type="GO" id="GO:0005763">
    <property type="term" value="C:mitochondrial small ribosomal subunit"/>
    <property type="evidence" value="ECO:0007669"/>
    <property type="project" value="TreeGrafter"/>
</dbReference>
<accession>A0A4P9WLM2</accession>
<feature type="domain" description="Small ribosomal subunit protein mS35 mitochondrial conserved" evidence="1">
    <location>
        <begin position="75"/>
        <end position="177"/>
    </location>
</feature>
<gene>
    <name evidence="2" type="ORF">BDK51DRAFT_12554</name>
</gene>
<dbReference type="Pfam" id="PF10213">
    <property type="entry name" value="MRP-S28"/>
    <property type="match status" value="1"/>
</dbReference>
<reference evidence="3" key="1">
    <citation type="journal article" date="2018" name="Nat. Microbiol.">
        <title>Leveraging single-cell genomics to expand the fungal tree of life.</title>
        <authorList>
            <person name="Ahrendt S.R."/>
            <person name="Quandt C.A."/>
            <person name="Ciobanu D."/>
            <person name="Clum A."/>
            <person name="Salamov A."/>
            <person name="Andreopoulos B."/>
            <person name="Cheng J.F."/>
            <person name="Woyke T."/>
            <person name="Pelin A."/>
            <person name="Henrissat B."/>
            <person name="Reynolds N.K."/>
            <person name="Benny G.L."/>
            <person name="Smith M.E."/>
            <person name="James T.Y."/>
            <person name="Grigoriev I.V."/>
        </authorList>
    </citation>
    <scope>NUCLEOTIDE SEQUENCE [LARGE SCALE GENOMIC DNA]</scope>
</reference>
<dbReference type="EMBL" id="KZ995014">
    <property type="protein sequence ID" value="RKO91556.1"/>
    <property type="molecule type" value="Genomic_DNA"/>
</dbReference>
<evidence type="ECO:0000259" key="1">
    <source>
        <dbReference type="Pfam" id="PF10213"/>
    </source>
</evidence>
<keyword evidence="3" id="KW-1185">Reference proteome</keyword>
<dbReference type="AlphaFoldDB" id="A0A4P9WLM2"/>
<dbReference type="PANTHER" id="PTHR13490">
    <property type="entry name" value="MITOCHONDRIAL 28S RIBOSOMAL PROTEIN S28"/>
    <property type="match status" value="1"/>
</dbReference>
<dbReference type="PANTHER" id="PTHR13490:SF0">
    <property type="entry name" value="SMALL RIBOSOMAL SUBUNIT PROTEIN MS35"/>
    <property type="match status" value="1"/>
</dbReference>
<evidence type="ECO:0000313" key="2">
    <source>
        <dbReference type="EMBL" id="RKO91556.1"/>
    </source>
</evidence>
<feature type="non-terminal residue" evidence="2">
    <location>
        <position position="1"/>
    </location>
</feature>
<proteinExistence type="predicted"/>
<sequence length="177" mass="20357">LNARPLSTASPALARRRMVFEAQAESTISALTGKLNDDGLDRFELDFVETATWVKDLLLEMKHDAPKLQEQQKPFTPPPPTHAFCIQTNDRYTYDFSRPPPHNSKVNLHMRISDLGLSQEERHKLILLAGELYDPYKDVVVIERITQPRLQTKEAWDRARNRRDAQVIARDLIEAAK</sequence>
<dbReference type="OrthoDB" id="283424at2759"/>
<name>A0A4P9WLM2_9FUNG</name>
<dbReference type="GO" id="GO:0032543">
    <property type="term" value="P:mitochondrial translation"/>
    <property type="evidence" value="ECO:0007669"/>
    <property type="project" value="InterPro"/>
</dbReference>
<protein>
    <recommendedName>
        <fullName evidence="1">Small ribosomal subunit protein mS35 mitochondrial conserved domain-containing protein</fullName>
    </recommendedName>
</protein>
<dbReference type="InterPro" id="IPR039848">
    <property type="entry name" value="Ribosomal_mS35_mt"/>
</dbReference>
<evidence type="ECO:0000313" key="3">
    <source>
        <dbReference type="Proteomes" id="UP000269721"/>
    </source>
</evidence>
<organism evidence="2 3">
    <name type="scientific">Blyttiomyces helicus</name>
    <dbReference type="NCBI Taxonomy" id="388810"/>
    <lineage>
        <taxon>Eukaryota</taxon>
        <taxon>Fungi</taxon>
        <taxon>Fungi incertae sedis</taxon>
        <taxon>Chytridiomycota</taxon>
        <taxon>Chytridiomycota incertae sedis</taxon>
        <taxon>Chytridiomycetes</taxon>
        <taxon>Chytridiomycetes incertae sedis</taxon>
        <taxon>Blyttiomyces</taxon>
    </lineage>
</organism>